<dbReference type="Proteomes" id="UP001153620">
    <property type="component" value="Chromosome 1"/>
</dbReference>
<feature type="compositionally biased region" description="Basic and acidic residues" evidence="1">
    <location>
        <begin position="160"/>
        <end position="169"/>
    </location>
</feature>
<feature type="region of interest" description="Disordered" evidence="1">
    <location>
        <begin position="28"/>
        <end position="60"/>
    </location>
</feature>
<reference evidence="3" key="1">
    <citation type="submission" date="2022-01" db="EMBL/GenBank/DDBJ databases">
        <authorList>
            <person name="King R."/>
        </authorList>
    </citation>
    <scope>NUCLEOTIDE SEQUENCE</scope>
</reference>
<feature type="signal peptide" evidence="2">
    <location>
        <begin position="1"/>
        <end position="18"/>
    </location>
</feature>
<keyword evidence="2" id="KW-0732">Signal</keyword>
<reference evidence="3" key="2">
    <citation type="submission" date="2022-10" db="EMBL/GenBank/DDBJ databases">
        <authorList>
            <consortium name="ENA_rothamsted_submissions"/>
            <consortium name="culmorum"/>
            <person name="King R."/>
        </authorList>
    </citation>
    <scope>NUCLEOTIDE SEQUENCE</scope>
</reference>
<protein>
    <submittedName>
        <fullName evidence="3">Uncharacterized protein</fullName>
    </submittedName>
</protein>
<evidence type="ECO:0000313" key="4">
    <source>
        <dbReference type="Proteomes" id="UP001153620"/>
    </source>
</evidence>
<feature type="chain" id="PRO_5040175082" evidence="2">
    <location>
        <begin position="19"/>
        <end position="391"/>
    </location>
</feature>
<dbReference type="AlphaFoldDB" id="A0A9N9RI91"/>
<gene>
    <name evidence="3" type="ORF">CHIRRI_LOCUS94</name>
</gene>
<evidence type="ECO:0000313" key="3">
    <source>
        <dbReference type="EMBL" id="CAG9797093.1"/>
    </source>
</evidence>
<dbReference type="EMBL" id="OU895877">
    <property type="protein sequence ID" value="CAG9797093.1"/>
    <property type="molecule type" value="Genomic_DNA"/>
</dbReference>
<dbReference type="OrthoDB" id="7729734at2759"/>
<sequence length="391" mass="44347">MKYTILFNILLIIGAVLAATEFEEDSGEQITSTTAGAPVNDKESQKEDGNDDDSTEVKDNKKPVNFFYGQQSHSVFNSNGNGIVVSSRFDSNGNEEKYISIGSPKIRIDGDHFTCTNLSCPESTFKCVVTSEALADDRNSMKTKAECLDKEGKVLEDTEYTEKNPHPEAEPPFSRIATVDRNGGIDVEDSTGRNTFNVKKLTKEEQEKVNKELQENQQRINEMFAYQQRLFQQQMDELNRQLSATFGNPNFPFGNYNPFRQNIGFSSFPFGNNWPFGGSFGNSFGYQNSFPFGNNNPFRDNVNFDSIDIDRPSNTFYVETSNPTNINNPHNPASINPYAPIRPTKEIESAFDNSNESDNEIFSDSNNRIMVNNMNNRNNRYNERYRYAHGY</sequence>
<evidence type="ECO:0000256" key="2">
    <source>
        <dbReference type="SAM" id="SignalP"/>
    </source>
</evidence>
<evidence type="ECO:0000256" key="1">
    <source>
        <dbReference type="SAM" id="MobiDB-lite"/>
    </source>
</evidence>
<name>A0A9N9RI91_9DIPT</name>
<accession>A0A9N9RI91</accession>
<keyword evidence="4" id="KW-1185">Reference proteome</keyword>
<proteinExistence type="predicted"/>
<organism evidence="3 4">
    <name type="scientific">Chironomus riparius</name>
    <dbReference type="NCBI Taxonomy" id="315576"/>
    <lineage>
        <taxon>Eukaryota</taxon>
        <taxon>Metazoa</taxon>
        <taxon>Ecdysozoa</taxon>
        <taxon>Arthropoda</taxon>
        <taxon>Hexapoda</taxon>
        <taxon>Insecta</taxon>
        <taxon>Pterygota</taxon>
        <taxon>Neoptera</taxon>
        <taxon>Endopterygota</taxon>
        <taxon>Diptera</taxon>
        <taxon>Nematocera</taxon>
        <taxon>Chironomoidea</taxon>
        <taxon>Chironomidae</taxon>
        <taxon>Chironominae</taxon>
        <taxon>Chironomus</taxon>
    </lineage>
</organism>
<feature type="region of interest" description="Disordered" evidence="1">
    <location>
        <begin position="160"/>
        <end position="193"/>
    </location>
</feature>